<evidence type="ECO:0000313" key="3">
    <source>
        <dbReference type="Proteomes" id="UP000824890"/>
    </source>
</evidence>
<feature type="transmembrane region" description="Helical" evidence="1">
    <location>
        <begin position="157"/>
        <end position="178"/>
    </location>
</feature>
<gene>
    <name evidence="2" type="ORF">HID58_057477</name>
</gene>
<sequence length="181" mass="20676">VVLILLMRLLGTSTSFFGIRAFDPAAIKFRGVDADINFIVGVFFCECSFGFLFSAEAKATTYHCSTLFHVSIDSYYHRFMIIRHSMYHDNAYVSSGKLRVLWTRVCYPQCVERTPALSRLEVVENIVKFGTTTLGNSYQHVLRSGFHNAKSDRAIRVSFKVIPSVFIFGLFYLIQHLATEY</sequence>
<dbReference type="EMBL" id="JAGKQM010000013">
    <property type="protein sequence ID" value="KAH0895048.1"/>
    <property type="molecule type" value="Genomic_DNA"/>
</dbReference>
<proteinExistence type="predicted"/>
<keyword evidence="1" id="KW-0812">Transmembrane</keyword>
<keyword evidence="1" id="KW-0472">Membrane</keyword>
<organism evidence="2 3">
    <name type="scientific">Brassica napus</name>
    <name type="common">Rape</name>
    <dbReference type="NCBI Taxonomy" id="3708"/>
    <lineage>
        <taxon>Eukaryota</taxon>
        <taxon>Viridiplantae</taxon>
        <taxon>Streptophyta</taxon>
        <taxon>Embryophyta</taxon>
        <taxon>Tracheophyta</taxon>
        <taxon>Spermatophyta</taxon>
        <taxon>Magnoliopsida</taxon>
        <taxon>eudicotyledons</taxon>
        <taxon>Gunneridae</taxon>
        <taxon>Pentapetalae</taxon>
        <taxon>rosids</taxon>
        <taxon>malvids</taxon>
        <taxon>Brassicales</taxon>
        <taxon>Brassicaceae</taxon>
        <taxon>Brassiceae</taxon>
        <taxon>Brassica</taxon>
    </lineage>
</organism>
<comment type="caution">
    <text evidence="2">The sequence shown here is derived from an EMBL/GenBank/DDBJ whole genome shotgun (WGS) entry which is preliminary data.</text>
</comment>
<evidence type="ECO:0000313" key="2">
    <source>
        <dbReference type="EMBL" id="KAH0895048.1"/>
    </source>
</evidence>
<keyword evidence="3" id="KW-1185">Reference proteome</keyword>
<keyword evidence="1" id="KW-1133">Transmembrane helix</keyword>
<reference evidence="2 3" key="1">
    <citation type="submission" date="2021-05" db="EMBL/GenBank/DDBJ databases">
        <title>Genome Assembly of Synthetic Allotetraploid Brassica napus Reveals Homoeologous Exchanges between Subgenomes.</title>
        <authorList>
            <person name="Davis J.T."/>
        </authorList>
    </citation>
    <scope>NUCLEOTIDE SEQUENCE [LARGE SCALE GENOMIC DNA]</scope>
    <source>
        <strain evidence="3">cv. Da-Ae</strain>
        <tissue evidence="2">Seedling</tissue>
    </source>
</reference>
<accession>A0ABQ8ARG2</accession>
<dbReference type="Proteomes" id="UP000824890">
    <property type="component" value="Unassembled WGS sequence"/>
</dbReference>
<name>A0ABQ8ARG2_BRANA</name>
<protein>
    <submittedName>
        <fullName evidence="2">Uncharacterized protein</fullName>
    </submittedName>
</protein>
<feature type="non-terminal residue" evidence="2">
    <location>
        <position position="1"/>
    </location>
</feature>
<evidence type="ECO:0000256" key="1">
    <source>
        <dbReference type="SAM" id="Phobius"/>
    </source>
</evidence>